<dbReference type="Gene3D" id="3.40.640.10">
    <property type="entry name" value="Type I PLP-dependent aspartate aminotransferase-like (Major domain)"/>
    <property type="match status" value="1"/>
</dbReference>
<evidence type="ECO:0000256" key="4">
    <source>
        <dbReference type="RuleBase" id="RU004508"/>
    </source>
</evidence>
<sequence>MNGKTFSGNFTQQEPIPEDAIAAATEVLRSGRLHRYNMVAGEEPHAALLEREYAAWQGARHCLATTSGGAALQIALRALGVRPGDRVLTNAFTLAPVPGAIHAVGAEPVLVDITPDLVIDLDDLARKATASGARVLMLSLMRGHLPDMDRVMDVATSHGLTVVEDCAHTMGARWDGRLSGSFGTIGCFSTQTYKHLNSGEGGLLVTDDPRIMARAIILSGSYMLYDRHGTPPEPEAFADARYEMPNLSARMDNLRAAILRPQLARLNDNIARWNERHAALEAILRTCPAIALPDRPDKALRVGSSIQFRLPGIDADAARSFVDATAARGVELKWFGAAEPAGYTSTWRSWRYLSPQSLTRTDKILSTLFDMRIPLTFSVADCQTIGEILVEEATALAAGARA</sequence>
<dbReference type="PANTHER" id="PTHR30244">
    <property type="entry name" value="TRANSAMINASE"/>
    <property type="match status" value="1"/>
</dbReference>
<dbReference type="Proteomes" id="UP000239736">
    <property type="component" value="Unassembled WGS sequence"/>
</dbReference>
<dbReference type="Gene3D" id="3.90.1150.10">
    <property type="entry name" value="Aspartate Aminotransferase, domain 1"/>
    <property type="match status" value="1"/>
</dbReference>
<evidence type="ECO:0000313" key="5">
    <source>
        <dbReference type="EMBL" id="PPB80954.1"/>
    </source>
</evidence>
<name>A0A2S5JHG6_9RHOB</name>
<dbReference type="OrthoDB" id="9768668at2"/>
<dbReference type="InterPro" id="IPR015421">
    <property type="entry name" value="PyrdxlP-dep_Trfase_major"/>
</dbReference>
<accession>A0A2S5JHG6</accession>
<dbReference type="SUPFAM" id="SSF53383">
    <property type="entry name" value="PLP-dependent transferases"/>
    <property type="match status" value="1"/>
</dbReference>
<feature type="modified residue" description="N6-(pyridoxal phosphate)lysine" evidence="3">
    <location>
        <position position="194"/>
    </location>
</feature>
<dbReference type="AlphaFoldDB" id="A0A2S5JHG6"/>
<organism evidence="5 6">
    <name type="scientific">Albidovulum inexpectatum</name>
    <dbReference type="NCBI Taxonomy" id="196587"/>
    <lineage>
        <taxon>Bacteria</taxon>
        <taxon>Pseudomonadati</taxon>
        <taxon>Pseudomonadota</taxon>
        <taxon>Alphaproteobacteria</taxon>
        <taxon>Rhodobacterales</taxon>
        <taxon>Paracoccaceae</taxon>
        <taxon>Albidovulum</taxon>
    </lineage>
</organism>
<dbReference type="Pfam" id="PF01041">
    <property type="entry name" value="DegT_DnrJ_EryC1"/>
    <property type="match status" value="1"/>
</dbReference>
<protein>
    <submittedName>
        <fullName evidence="5">dTDP-4-amino-4,6-dideoxygalactose transaminase</fullName>
    </submittedName>
</protein>
<evidence type="ECO:0000256" key="1">
    <source>
        <dbReference type="ARBA" id="ARBA00037999"/>
    </source>
</evidence>
<feature type="active site" description="Proton acceptor" evidence="2">
    <location>
        <position position="194"/>
    </location>
</feature>
<dbReference type="GO" id="GO:0030170">
    <property type="term" value="F:pyridoxal phosphate binding"/>
    <property type="evidence" value="ECO:0007669"/>
    <property type="project" value="TreeGrafter"/>
</dbReference>
<dbReference type="PIRSF" id="PIRSF000390">
    <property type="entry name" value="PLP_StrS"/>
    <property type="match status" value="1"/>
</dbReference>
<gene>
    <name evidence="5" type="ORF">LV82_01687</name>
</gene>
<keyword evidence="6" id="KW-1185">Reference proteome</keyword>
<comment type="caution">
    <text evidence="5">The sequence shown here is derived from an EMBL/GenBank/DDBJ whole genome shotgun (WGS) entry which is preliminary data.</text>
</comment>
<dbReference type="InterPro" id="IPR000653">
    <property type="entry name" value="DegT/StrS_aminotransferase"/>
</dbReference>
<proteinExistence type="inferred from homology"/>
<reference evidence="5 6" key="1">
    <citation type="submission" date="2018-01" db="EMBL/GenBank/DDBJ databases">
        <title>Genomic Encyclopedia of Archaeal and Bacterial Type Strains, Phase II (KMG-II): from individual species to whole genera.</title>
        <authorList>
            <person name="Goeker M."/>
        </authorList>
    </citation>
    <scope>NUCLEOTIDE SEQUENCE [LARGE SCALE GENOMIC DNA]</scope>
    <source>
        <strain evidence="5 6">DSM 12048</strain>
    </source>
</reference>
<evidence type="ECO:0000256" key="3">
    <source>
        <dbReference type="PIRSR" id="PIRSR000390-2"/>
    </source>
</evidence>
<dbReference type="PANTHER" id="PTHR30244:SF34">
    <property type="entry name" value="DTDP-4-AMINO-4,6-DIDEOXYGALACTOSE TRANSAMINASE"/>
    <property type="match status" value="1"/>
</dbReference>
<keyword evidence="3 4" id="KW-0663">Pyridoxal phosphate</keyword>
<dbReference type="EMBL" id="PRDS01000004">
    <property type="protein sequence ID" value="PPB80954.1"/>
    <property type="molecule type" value="Genomic_DNA"/>
</dbReference>
<dbReference type="GO" id="GO:0008483">
    <property type="term" value="F:transaminase activity"/>
    <property type="evidence" value="ECO:0007669"/>
    <property type="project" value="TreeGrafter"/>
</dbReference>
<dbReference type="InterPro" id="IPR015424">
    <property type="entry name" value="PyrdxlP-dep_Trfase"/>
</dbReference>
<dbReference type="InterPro" id="IPR015422">
    <property type="entry name" value="PyrdxlP-dep_Trfase_small"/>
</dbReference>
<evidence type="ECO:0000313" key="6">
    <source>
        <dbReference type="Proteomes" id="UP000239736"/>
    </source>
</evidence>
<comment type="similarity">
    <text evidence="1 4">Belongs to the DegT/DnrJ/EryC1 family.</text>
</comment>
<evidence type="ECO:0000256" key="2">
    <source>
        <dbReference type="PIRSR" id="PIRSR000390-1"/>
    </source>
</evidence>
<dbReference type="RefSeq" id="WP_104070730.1">
    <property type="nucleotide sequence ID" value="NZ_PRDS01000004.1"/>
</dbReference>
<dbReference type="GO" id="GO:0000271">
    <property type="term" value="P:polysaccharide biosynthetic process"/>
    <property type="evidence" value="ECO:0007669"/>
    <property type="project" value="TreeGrafter"/>
</dbReference>